<evidence type="ECO:0000256" key="1">
    <source>
        <dbReference type="ARBA" id="ARBA00004123"/>
    </source>
</evidence>
<reference evidence="11" key="1">
    <citation type="submission" date="2021-09" db="EMBL/GenBank/DDBJ databases">
        <authorList>
            <consortium name="AG Swart"/>
            <person name="Singh M."/>
            <person name="Singh A."/>
            <person name="Seah K."/>
            <person name="Emmerich C."/>
        </authorList>
    </citation>
    <scope>NUCLEOTIDE SEQUENCE</scope>
    <source>
        <strain evidence="11">ATCC30299</strain>
    </source>
</reference>
<evidence type="ECO:0000256" key="3">
    <source>
        <dbReference type="ARBA" id="ARBA00012551"/>
    </source>
</evidence>
<dbReference type="InterPro" id="IPR003593">
    <property type="entry name" value="AAA+_ATPase"/>
</dbReference>
<organism evidence="11 12">
    <name type="scientific">Blepharisma stoltei</name>
    <dbReference type="NCBI Taxonomy" id="1481888"/>
    <lineage>
        <taxon>Eukaryota</taxon>
        <taxon>Sar</taxon>
        <taxon>Alveolata</taxon>
        <taxon>Ciliophora</taxon>
        <taxon>Postciliodesmatophora</taxon>
        <taxon>Heterotrichea</taxon>
        <taxon>Heterotrichida</taxon>
        <taxon>Blepharismidae</taxon>
        <taxon>Blepharisma</taxon>
    </lineage>
</organism>
<keyword evidence="7" id="KW-0539">Nucleus</keyword>
<dbReference type="GO" id="GO:0017116">
    <property type="term" value="F:single-stranded DNA helicase activity"/>
    <property type="evidence" value="ECO:0007669"/>
    <property type="project" value="TreeGrafter"/>
</dbReference>
<dbReference type="InterPro" id="IPR027417">
    <property type="entry name" value="P-loop_NTPase"/>
</dbReference>
<dbReference type="AlphaFoldDB" id="A0AAU9K890"/>
<feature type="domain" description="MCM C-terminal AAA(+) ATPase" evidence="10">
    <location>
        <begin position="301"/>
        <end position="492"/>
    </location>
</feature>
<comment type="caution">
    <text evidence="11">The sequence shown here is derived from an EMBL/GenBank/DDBJ whole genome shotgun (WGS) entry which is preliminary data.</text>
</comment>
<keyword evidence="6 9" id="KW-0238">DNA-binding</keyword>
<evidence type="ECO:0000256" key="9">
    <source>
        <dbReference type="RuleBase" id="RU004070"/>
    </source>
</evidence>
<evidence type="ECO:0000256" key="4">
    <source>
        <dbReference type="ARBA" id="ARBA00022741"/>
    </source>
</evidence>
<dbReference type="EMBL" id="CAJZBQ010000063">
    <property type="protein sequence ID" value="CAG9335785.1"/>
    <property type="molecule type" value="Genomic_DNA"/>
</dbReference>
<dbReference type="PANTHER" id="PTHR11630:SF47">
    <property type="entry name" value="DNA HELICASE MCM8"/>
    <property type="match status" value="1"/>
</dbReference>
<dbReference type="PANTHER" id="PTHR11630">
    <property type="entry name" value="DNA REPLICATION LICENSING FACTOR MCM FAMILY MEMBER"/>
    <property type="match status" value="1"/>
</dbReference>
<evidence type="ECO:0000256" key="5">
    <source>
        <dbReference type="ARBA" id="ARBA00022840"/>
    </source>
</evidence>
<dbReference type="SUPFAM" id="SSF52540">
    <property type="entry name" value="P-loop containing nucleoside triphosphate hydrolases"/>
    <property type="match status" value="1"/>
</dbReference>
<dbReference type="GO" id="GO:0006260">
    <property type="term" value="P:DNA replication"/>
    <property type="evidence" value="ECO:0007669"/>
    <property type="project" value="InterPro"/>
</dbReference>
<evidence type="ECO:0000313" key="12">
    <source>
        <dbReference type="Proteomes" id="UP001162131"/>
    </source>
</evidence>
<dbReference type="SMART" id="SM00382">
    <property type="entry name" value="AAA"/>
    <property type="match status" value="1"/>
</dbReference>
<keyword evidence="4 9" id="KW-0547">Nucleotide-binding</keyword>
<evidence type="ECO:0000259" key="10">
    <source>
        <dbReference type="PROSITE" id="PS50051"/>
    </source>
</evidence>
<dbReference type="GO" id="GO:0003697">
    <property type="term" value="F:single-stranded DNA binding"/>
    <property type="evidence" value="ECO:0007669"/>
    <property type="project" value="TreeGrafter"/>
</dbReference>
<dbReference type="PRINTS" id="PR01657">
    <property type="entry name" value="MCMFAMILY"/>
</dbReference>
<evidence type="ECO:0000256" key="7">
    <source>
        <dbReference type="ARBA" id="ARBA00023242"/>
    </source>
</evidence>
<dbReference type="InterPro" id="IPR033762">
    <property type="entry name" value="MCM_OB"/>
</dbReference>
<sequence length="742" mass="83785">MEINDRVLGLYFQSELMPEEMNAIKLLVSFFDDPEIFTKYFQFKNTNPYPNEFNLNYSKILADSTRSIELTEVLQTLRYKPDVFLPTIHAAVHQIFFKHYPQVPIQNPIRIFITKYDVITLLSNIRSAMIQRFVCISGSVVKMSPRKPYVIGMDFLCLKCSAHVPTTFPEGKYTLPMLCSNQDCRNIKAFQPLRDTAKLVNWQRIKVQECSSDDQIGVPLTMECEAKNLDISHISVGDPVTIMGIVRAESSDVHKIKNTGLYGLYLEIVTVVTNKDNECEVEDLTSEEIARIKEMAKSKNIFHSLVKNFCGVIYGLEKVKAGLLLSLLGGNDMQSRGTSHVLVIGEPGLGKTQLIKTALGYSPRGIYISAATKTGLTVSIAKENGQQSMRAGGLVMADEGICAIDEFDKMGKEQESLLEVMEEQTMTIAKSGIYCNLRVRATVIAAANPVQGHYNPSRTLSENLKINAAVLSRFDLVFLLLENHEAQISRHVINIHSGVKRNFDPGFRNFEMPPPPSVRRLWTQSSTTSQRSVNDVPLETESFTGYMKRVSQELQTNISHDIIKKYINYARKHIHPRLSQGAIDLLNAFFSKLRKDSPGNGIPVTSRQLESLKRLAEARAKAELREIASEIDAMEVIKLYQETIYDFKTQDFVMPRMTRKRGTDRPLGELSVAKQQLVFLDKIREEIESRGDDAFSFQELLTLSKDLGMRVGDFGFFIERLNQSNLLLKKPGGMYKVLQSAL</sequence>
<dbReference type="Pfam" id="PF17855">
    <property type="entry name" value="MCM_lid"/>
    <property type="match status" value="1"/>
</dbReference>
<dbReference type="Gene3D" id="2.40.50.140">
    <property type="entry name" value="Nucleic acid-binding proteins"/>
    <property type="match status" value="1"/>
</dbReference>
<keyword evidence="12" id="KW-1185">Reference proteome</keyword>
<gene>
    <name evidence="11" type="ORF">BSTOLATCC_MIC65107</name>
</gene>
<dbReference type="InterPro" id="IPR031327">
    <property type="entry name" value="MCM"/>
</dbReference>
<dbReference type="PROSITE" id="PS00847">
    <property type="entry name" value="MCM_1"/>
    <property type="match status" value="1"/>
</dbReference>
<dbReference type="InterPro" id="IPR001208">
    <property type="entry name" value="MCM_dom"/>
</dbReference>
<evidence type="ECO:0000256" key="2">
    <source>
        <dbReference type="ARBA" id="ARBA00008010"/>
    </source>
</evidence>
<comment type="similarity">
    <text evidence="2 9">Belongs to the MCM family.</text>
</comment>
<dbReference type="GO" id="GO:0042555">
    <property type="term" value="C:MCM complex"/>
    <property type="evidence" value="ECO:0007669"/>
    <property type="project" value="TreeGrafter"/>
</dbReference>
<dbReference type="InterPro" id="IPR041562">
    <property type="entry name" value="MCM_lid"/>
</dbReference>
<proteinExistence type="inferred from homology"/>
<dbReference type="PROSITE" id="PS50051">
    <property type="entry name" value="MCM_2"/>
    <property type="match status" value="1"/>
</dbReference>
<dbReference type="CDD" id="cd22247">
    <property type="entry name" value="MCM8_WHD"/>
    <property type="match status" value="1"/>
</dbReference>
<comment type="subcellular location">
    <subcellularLocation>
        <location evidence="1">Nucleus</location>
    </subcellularLocation>
</comment>
<dbReference type="SUPFAM" id="SSF50249">
    <property type="entry name" value="Nucleic acid-binding proteins"/>
    <property type="match status" value="1"/>
</dbReference>
<dbReference type="Proteomes" id="UP001162131">
    <property type="component" value="Unassembled WGS sequence"/>
</dbReference>
<dbReference type="SMART" id="SM00350">
    <property type="entry name" value="MCM"/>
    <property type="match status" value="1"/>
</dbReference>
<keyword evidence="5 9" id="KW-0067">ATP-binding</keyword>
<name>A0AAU9K890_9CILI</name>
<dbReference type="InterPro" id="IPR012340">
    <property type="entry name" value="NA-bd_OB-fold"/>
</dbReference>
<dbReference type="InterPro" id="IPR056875">
    <property type="entry name" value="MCM8/REC_WHD"/>
</dbReference>
<evidence type="ECO:0000256" key="6">
    <source>
        <dbReference type="ARBA" id="ARBA00023125"/>
    </source>
</evidence>
<dbReference type="GO" id="GO:0006310">
    <property type="term" value="P:DNA recombination"/>
    <property type="evidence" value="ECO:0007669"/>
    <property type="project" value="UniProtKB-ARBA"/>
</dbReference>
<dbReference type="Gene3D" id="3.40.50.300">
    <property type="entry name" value="P-loop containing nucleotide triphosphate hydrolases"/>
    <property type="match status" value="1"/>
</dbReference>
<dbReference type="Pfam" id="PF17207">
    <property type="entry name" value="MCM_OB"/>
    <property type="match status" value="1"/>
</dbReference>
<protein>
    <recommendedName>
        <fullName evidence="3">DNA helicase</fullName>
        <ecNumber evidence="3">3.6.4.12</ecNumber>
    </recommendedName>
    <alternativeName>
        <fullName evidence="8">Minichromosome maintenance 8</fullName>
    </alternativeName>
</protein>
<evidence type="ECO:0000313" key="11">
    <source>
        <dbReference type="EMBL" id="CAG9335785.1"/>
    </source>
</evidence>
<dbReference type="Pfam" id="PF00493">
    <property type="entry name" value="MCM"/>
    <property type="match status" value="1"/>
</dbReference>
<dbReference type="InterPro" id="IPR018525">
    <property type="entry name" value="MCM_CS"/>
</dbReference>
<dbReference type="GO" id="GO:0005634">
    <property type="term" value="C:nucleus"/>
    <property type="evidence" value="ECO:0007669"/>
    <property type="project" value="UniProtKB-SubCell"/>
</dbReference>
<dbReference type="EC" id="3.6.4.12" evidence="3"/>
<dbReference type="GO" id="GO:0005524">
    <property type="term" value="F:ATP binding"/>
    <property type="evidence" value="ECO:0007669"/>
    <property type="project" value="UniProtKB-KW"/>
</dbReference>
<accession>A0AAU9K890</accession>
<dbReference type="Gene3D" id="2.20.28.10">
    <property type="match status" value="1"/>
</dbReference>
<evidence type="ECO:0000256" key="8">
    <source>
        <dbReference type="ARBA" id="ARBA00042306"/>
    </source>
</evidence>
<dbReference type="Pfam" id="PF25051">
    <property type="entry name" value="WHD_MCM8"/>
    <property type="match status" value="1"/>
</dbReference>